<dbReference type="AlphaFoldDB" id="A0A8H6X4U8"/>
<feature type="region of interest" description="Disordered" evidence="1">
    <location>
        <begin position="174"/>
        <end position="206"/>
    </location>
</feature>
<sequence>MAPRPPRFSKSLRHRFLRTLSSLDQPVFGILSADAGIAGAGSDAGRGGIASESPLSFSSSCDANAAPPSSGHPAAVQTPFRRHYLRQQTLRLEPGAHGAHSDALVLLHPVCVSLHEVALAPGPDFGRLFSDTRKLQVGTVMAVVFRRRGFGRTQNISLGQYFGCPHVPKVEGSETYNLQKPGSNTSIRAAEPTRLHKASRHHGPKQDKCQLWTSDSCAFARSTCLSTGCDNGYTGKHAPPQL</sequence>
<keyword evidence="3" id="KW-1185">Reference proteome</keyword>
<name>A0A8H6X4U8_9AGAR</name>
<dbReference type="Proteomes" id="UP000620124">
    <property type="component" value="Unassembled WGS sequence"/>
</dbReference>
<proteinExistence type="predicted"/>
<accession>A0A8H6X4U8</accession>
<evidence type="ECO:0000313" key="2">
    <source>
        <dbReference type="EMBL" id="KAF7334177.1"/>
    </source>
</evidence>
<reference evidence="2" key="1">
    <citation type="submission" date="2020-05" db="EMBL/GenBank/DDBJ databases">
        <title>Mycena genomes resolve the evolution of fungal bioluminescence.</title>
        <authorList>
            <person name="Tsai I.J."/>
        </authorList>
    </citation>
    <scope>NUCLEOTIDE SEQUENCE</scope>
    <source>
        <strain evidence="2">CCC161011</strain>
    </source>
</reference>
<protein>
    <submittedName>
        <fullName evidence="2">Uncharacterized protein</fullName>
    </submittedName>
</protein>
<comment type="caution">
    <text evidence="2">The sequence shown here is derived from an EMBL/GenBank/DDBJ whole genome shotgun (WGS) entry which is preliminary data.</text>
</comment>
<feature type="compositionally biased region" description="Polar residues" evidence="1">
    <location>
        <begin position="174"/>
        <end position="187"/>
    </location>
</feature>
<gene>
    <name evidence="2" type="ORF">MVEN_02323900</name>
</gene>
<dbReference type="EMBL" id="JACAZI010000027">
    <property type="protein sequence ID" value="KAF7334177.1"/>
    <property type="molecule type" value="Genomic_DNA"/>
</dbReference>
<organism evidence="2 3">
    <name type="scientific">Mycena venus</name>
    <dbReference type="NCBI Taxonomy" id="2733690"/>
    <lineage>
        <taxon>Eukaryota</taxon>
        <taxon>Fungi</taxon>
        <taxon>Dikarya</taxon>
        <taxon>Basidiomycota</taxon>
        <taxon>Agaricomycotina</taxon>
        <taxon>Agaricomycetes</taxon>
        <taxon>Agaricomycetidae</taxon>
        <taxon>Agaricales</taxon>
        <taxon>Marasmiineae</taxon>
        <taxon>Mycenaceae</taxon>
        <taxon>Mycena</taxon>
    </lineage>
</organism>
<evidence type="ECO:0000313" key="3">
    <source>
        <dbReference type="Proteomes" id="UP000620124"/>
    </source>
</evidence>
<evidence type="ECO:0000256" key="1">
    <source>
        <dbReference type="SAM" id="MobiDB-lite"/>
    </source>
</evidence>